<gene>
    <name evidence="1" type="ORF">S03H2_17599</name>
</gene>
<comment type="caution">
    <text evidence="1">The sequence shown here is derived from an EMBL/GenBank/DDBJ whole genome shotgun (WGS) entry which is preliminary data.</text>
</comment>
<accession>X1GI78</accession>
<dbReference type="EMBL" id="BARU01009091">
    <property type="protein sequence ID" value="GAH32728.1"/>
    <property type="molecule type" value="Genomic_DNA"/>
</dbReference>
<organism evidence="1">
    <name type="scientific">marine sediment metagenome</name>
    <dbReference type="NCBI Taxonomy" id="412755"/>
    <lineage>
        <taxon>unclassified sequences</taxon>
        <taxon>metagenomes</taxon>
        <taxon>ecological metagenomes</taxon>
    </lineage>
</organism>
<reference evidence="1" key="1">
    <citation type="journal article" date="2014" name="Front. Microbiol.">
        <title>High frequency of phylogenetically diverse reductive dehalogenase-homologous genes in deep subseafloor sedimentary metagenomes.</title>
        <authorList>
            <person name="Kawai M."/>
            <person name="Futagami T."/>
            <person name="Toyoda A."/>
            <person name="Takaki Y."/>
            <person name="Nishi S."/>
            <person name="Hori S."/>
            <person name="Arai W."/>
            <person name="Tsubouchi T."/>
            <person name="Morono Y."/>
            <person name="Uchiyama I."/>
            <person name="Ito T."/>
            <person name="Fujiyama A."/>
            <person name="Inagaki F."/>
            <person name="Takami H."/>
        </authorList>
    </citation>
    <scope>NUCLEOTIDE SEQUENCE</scope>
    <source>
        <strain evidence="1">Expedition CK06-06</strain>
    </source>
</reference>
<name>X1GI78_9ZZZZ</name>
<evidence type="ECO:0000313" key="1">
    <source>
        <dbReference type="EMBL" id="GAH32728.1"/>
    </source>
</evidence>
<sequence length="83" mass="9501">MERQIIKSVIYSNLDEEVGPNTKAYMPEDFPQVQLMHISVKTFAVLTGEKGFIPDKLVILPFPSLNLKGLVKYIQWEPPNKVK</sequence>
<protein>
    <submittedName>
        <fullName evidence="1">Uncharacterized protein</fullName>
    </submittedName>
</protein>
<proteinExistence type="predicted"/>
<dbReference type="AlphaFoldDB" id="X1GI78"/>